<dbReference type="PATRIC" id="fig|477184.5.peg.224"/>
<dbReference type="Proteomes" id="UP000003113">
    <property type="component" value="Unassembled WGS sequence"/>
</dbReference>
<dbReference type="Pfam" id="PF07007">
    <property type="entry name" value="LprI"/>
    <property type="match status" value="1"/>
</dbReference>
<evidence type="ECO:0000256" key="1">
    <source>
        <dbReference type="SAM" id="SignalP"/>
    </source>
</evidence>
<feature type="chain" id="PRO_5003532520" description="Lysozyme inhibitor LprI-like N-terminal domain-containing protein" evidence="1">
    <location>
        <begin position="22"/>
        <end position="226"/>
    </location>
</feature>
<dbReference type="RefSeq" id="WP_008157972.1">
    <property type="nucleotide sequence ID" value="NZ_AGUF01000007.1"/>
</dbReference>
<dbReference type="EMBL" id="AGUF01000007">
    <property type="protein sequence ID" value="EHK68203.1"/>
    <property type="molecule type" value="Genomic_DNA"/>
</dbReference>
<gene>
    <name evidence="3" type="ORF">KYC_01150</name>
</gene>
<protein>
    <recommendedName>
        <fullName evidence="2">Lysozyme inhibitor LprI-like N-terminal domain-containing protein</fullName>
    </recommendedName>
</protein>
<dbReference type="eggNOG" id="COG4461">
    <property type="taxonomic scope" value="Bacteria"/>
</dbReference>
<keyword evidence="4" id="KW-1185">Reference proteome</keyword>
<dbReference type="PANTHER" id="PTHR37549:SF1">
    <property type="entry name" value="LIPOPROTEIN LPRI"/>
    <property type="match status" value="1"/>
</dbReference>
<reference evidence="3 4" key="1">
    <citation type="journal article" date="2012" name="J. Bacteriol.">
        <title>Genome sequence of the highly efficient arsenite-oxidizing bacterium Achromobacter arsenitoxydans SY8.</title>
        <authorList>
            <person name="Li X."/>
            <person name="Hu Y."/>
            <person name="Gong J."/>
            <person name="Lin Y."/>
            <person name="Johnstone L."/>
            <person name="Rensing C."/>
            <person name="Wang G."/>
        </authorList>
    </citation>
    <scope>NUCLEOTIDE SEQUENCE [LARGE SCALE GENOMIC DNA]</scope>
    <source>
        <strain evidence="3 4">SY8</strain>
    </source>
</reference>
<sequence>MKCLARASVLLIALCAQTAWAANKPSFDCAKARSAVEKAICADGALAAQDASIASHYSKARKSFDAAAAQALAQDQRYFLQVRDEGYASPSGGDTPQKELADRMKYRDAFLASLTAKRRPGFEGEWENLAGGFSVKKLADGRLAFDGSAAHPLNGRWLCAVEGIGTVKGNTLVVETTDADGWTLTLVRKGAGVELAESSPTGAPASRPYCGMNGGMQGVYFPVIRP</sequence>
<organism evidence="3 4">
    <name type="scientific">Achromobacter arsenitoxydans SY8</name>
    <dbReference type="NCBI Taxonomy" id="477184"/>
    <lineage>
        <taxon>Bacteria</taxon>
        <taxon>Pseudomonadati</taxon>
        <taxon>Pseudomonadota</taxon>
        <taxon>Betaproteobacteria</taxon>
        <taxon>Burkholderiales</taxon>
        <taxon>Alcaligenaceae</taxon>
        <taxon>Achromobacter</taxon>
    </lineage>
</organism>
<dbReference type="PANTHER" id="PTHR37549">
    <property type="entry name" value="LIPOPROTEIN LPRI"/>
    <property type="match status" value="1"/>
</dbReference>
<name>H0F0K5_9BURK</name>
<evidence type="ECO:0000259" key="2">
    <source>
        <dbReference type="Pfam" id="PF07007"/>
    </source>
</evidence>
<dbReference type="InterPro" id="IPR009739">
    <property type="entry name" value="LprI-like_N"/>
</dbReference>
<dbReference type="STRING" id="477184.KYC_01150"/>
<feature type="domain" description="Lysozyme inhibitor LprI-like N-terminal" evidence="2">
    <location>
        <begin position="29"/>
        <end position="97"/>
    </location>
</feature>
<evidence type="ECO:0000313" key="4">
    <source>
        <dbReference type="Proteomes" id="UP000003113"/>
    </source>
</evidence>
<comment type="caution">
    <text evidence="3">The sequence shown here is derived from an EMBL/GenBank/DDBJ whole genome shotgun (WGS) entry which is preliminary data.</text>
</comment>
<keyword evidence="1" id="KW-0732">Signal</keyword>
<proteinExistence type="predicted"/>
<dbReference type="GO" id="GO:0005576">
    <property type="term" value="C:extracellular region"/>
    <property type="evidence" value="ECO:0007669"/>
    <property type="project" value="TreeGrafter"/>
</dbReference>
<feature type="signal peptide" evidence="1">
    <location>
        <begin position="1"/>
        <end position="21"/>
    </location>
</feature>
<accession>H0F0K5</accession>
<evidence type="ECO:0000313" key="3">
    <source>
        <dbReference type="EMBL" id="EHK68203.1"/>
    </source>
</evidence>
<dbReference type="OrthoDB" id="6027915at2"/>
<dbReference type="AlphaFoldDB" id="H0F0K5"/>
<dbReference type="InterPro" id="IPR052755">
    <property type="entry name" value="Lysozyme_Inhibitor_LprI"/>
</dbReference>
<dbReference type="Gene3D" id="1.20.1270.180">
    <property type="match status" value="1"/>
</dbReference>